<dbReference type="GO" id="GO:0000123">
    <property type="term" value="C:histone acetyltransferase complex"/>
    <property type="evidence" value="ECO:0007669"/>
    <property type="project" value="InterPro"/>
</dbReference>
<keyword evidence="10" id="KW-1185">Reference proteome</keyword>
<evidence type="ECO:0000256" key="2">
    <source>
        <dbReference type="ARBA" id="ARBA00010916"/>
    </source>
</evidence>
<evidence type="ECO:0000313" key="9">
    <source>
        <dbReference type="EMBL" id="CAD8155501.1"/>
    </source>
</evidence>
<dbReference type="InterPro" id="IPR015418">
    <property type="entry name" value="Eaf6"/>
</dbReference>
<gene>
    <name evidence="9" type="ORF">POCTA_138.1.T0300335</name>
</gene>
<keyword evidence="4" id="KW-0805">Transcription regulation</keyword>
<evidence type="ECO:0000256" key="1">
    <source>
        <dbReference type="ARBA" id="ARBA00004123"/>
    </source>
</evidence>
<evidence type="ECO:0000256" key="5">
    <source>
        <dbReference type="ARBA" id="ARBA00023054"/>
    </source>
</evidence>
<comment type="similarity">
    <text evidence="2">Belongs to the EAF6 family.</text>
</comment>
<dbReference type="Proteomes" id="UP000683925">
    <property type="component" value="Unassembled WGS sequence"/>
</dbReference>
<name>A0A8S1TNB7_PAROT</name>
<dbReference type="PANTHER" id="PTHR13476">
    <property type="entry name" value="CHROMATIN MODIFICATION-RELATED PROTEIN MEAF6"/>
    <property type="match status" value="1"/>
</dbReference>
<dbReference type="GO" id="GO:0006325">
    <property type="term" value="P:chromatin organization"/>
    <property type="evidence" value="ECO:0007669"/>
    <property type="project" value="UniProtKB-KW"/>
</dbReference>
<protein>
    <submittedName>
        <fullName evidence="9">Uncharacterized protein</fullName>
    </submittedName>
</protein>
<evidence type="ECO:0000256" key="6">
    <source>
        <dbReference type="ARBA" id="ARBA00023163"/>
    </source>
</evidence>
<comment type="subcellular location">
    <subcellularLocation>
        <location evidence="1">Nucleus</location>
    </subcellularLocation>
</comment>
<dbReference type="Pfam" id="PF09340">
    <property type="entry name" value="NuA4"/>
    <property type="match status" value="1"/>
</dbReference>
<sequence length="128" mass="14845">MKKQKYLEETGHLGNVIKGWEGYLSMKNSKLGVNLQRKDKLNPNDRIFSQSSKTSPFVQEILQPVQTTGPQIQVLNEGSGEEKKEYHFRRTKKNNKYVRFQNGEGGFHSPMTCSDEYHEKKGKVQKRI</sequence>
<dbReference type="EMBL" id="CAJJDP010000030">
    <property type="protein sequence ID" value="CAD8155501.1"/>
    <property type="molecule type" value="Genomic_DNA"/>
</dbReference>
<dbReference type="GO" id="GO:0005634">
    <property type="term" value="C:nucleus"/>
    <property type="evidence" value="ECO:0007669"/>
    <property type="project" value="UniProtKB-SubCell"/>
</dbReference>
<comment type="caution">
    <text evidence="9">The sequence shown here is derived from an EMBL/GenBank/DDBJ whole genome shotgun (WGS) entry which is preliminary data.</text>
</comment>
<keyword evidence="5" id="KW-0175">Coiled coil</keyword>
<organism evidence="9 10">
    <name type="scientific">Paramecium octaurelia</name>
    <dbReference type="NCBI Taxonomy" id="43137"/>
    <lineage>
        <taxon>Eukaryota</taxon>
        <taxon>Sar</taxon>
        <taxon>Alveolata</taxon>
        <taxon>Ciliophora</taxon>
        <taxon>Intramacronucleata</taxon>
        <taxon>Oligohymenophorea</taxon>
        <taxon>Peniculida</taxon>
        <taxon>Parameciidae</taxon>
        <taxon>Paramecium</taxon>
    </lineage>
</organism>
<dbReference type="AlphaFoldDB" id="A0A8S1TNB7"/>
<evidence type="ECO:0000256" key="4">
    <source>
        <dbReference type="ARBA" id="ARBA00023015"/>
    </source>
</evidence>
<keyword evidence="7" id="KW-0539">Nucleus</keyword>
<keyword evidence="6" id="KW-0804">Transcription</keyword>
<feature type="region of interest" description="Disordered" evidence="8">
    <location>
        <begin position="102"/>
        <end position="128"/>
    </location>
</feature>
<evidence type="ECO:0000313" key="10">
    <source>
        <dbReference type="Proteomes" id="UP000683925"/>
    </source>
</evidence>
<keyword evidence="3" id="KW-0156">Chromatin regulator</keyword>
<dbReference type="OrthoDB" id="440324at2759"/>
<evidence type="ECO:0000256" key="7">
    <source>
        <dbReference type="ARBA" id="ARBA00023242"/>
    </source>
</evidence>
<dbReference type="OMA" id="WEGYLSM"/>
<evidence type="ECO:0000256" key="8">
    <source>
        <dbReference type="SAM" id="MobiDB-lite"/>
    </source>
</evidence>
<reference evidence="9" key="1">
    <citation type="submission" date="2021-01" db="EMBL/GenBank/DDBJ databases">
        <authorList>
            <consortium name="Genoscope - CEA"/>
            <person name="William W."/>
        </authorList>
    </citation>
    <scope>NUCLEOTIDE SEQUENCE</scope>
</reference>
<proteinExistence type="inferred from homology"/>
<accession>A0A8S1TNB7</accession>
<evidence type="ECO:0000256" key="3">
    <source>
        <dbReference type="ARBA" id="ARBA00022853"/>
    </source>
</evidence>